<evidence type="ECO:0000313" key="5">
    <source>
        <dbReference type="Proteomes" id="UP000760494"/>
    </source>
</evidence>
<gene>
    <name evidence="4" type="ORF">C2S_10512</name>
</gene>
<dbReference type="Proteomes" id="UP000760494">
    <property type="component" value="Unassembled WGS sequence"/>
</dbReference>
<dbReference type="Pfam" id="PF14420">
    <property type="entry name" value="Clr5"/>
    <property type="match status" value="1"/>
</dbReference>
<dbReference type="SUPFAM" id="SSF48403">
    <property type="entry name" value="Ankyrin repeat"/>
    <property type="match status" value="2"/>
</dbReference>
<dbReference type="SMART" id="SM00248">
    <property type="entry name" value="ANK"/>
    <property type="match status" value="12"/>
</dbReference>
<dbReference type="PANTHER" id="PTHR24198:SF165">
    <property type="entry name" value="ANKYRIN REPEAT-CONTAINING PROTEIN-RELATED"/>
    <property type="match status" value="1"/>
</dbReference>
<evidence type="ECO:0000256" key="2">
    <source>
        <dbReference type="ARBA" id="ARBA00023043"/>
    </source>
</evidence>
<comment type="caution">
    <text evidence="4">The sequence shown here is derived from an EMBL/GenBank/DDBJ whole genome shotgun (WGS) entry which is preliminary data.</text>
</comment>
<keyword evidence="1" id="KW-0677">Repeat</keyword>
<dbReference type="PROSITE" id="PS50297">
    <property type="entry name" value="ANK_REP_REGION"/>
    <property type="match status" value="4"/>
</dbReference>
<sequence length="1111" mass="122814">MPNKPESNINWDLYIQDVNSVYITQNKTAEETIQFLREKHNLELSPSQFHSKFGGMKNIMEMEWMTGIIPVCRKRALEGKDSDVYLYGNKLRSKKLKKGFDRYSYGLSQNLDDLDTSAVIGRNLSDRLCILTPPSHSMSPPSNLSTEVHQQVAGGPLSETPAQILCPTSPQCMMLSSPSRLSYMLLHDGSSFEWVNFDDYPMYPFDSPTALIPEGHARKSTNSPSPQHYVDNMSALTRTGASFGSPSELDPMLDVSQFPPLVNLPFFQLKYAILQNNGDIAGRNPRFMNHLQLGLPMEDTSIFSAFDIQTIPGHPSNDLPSILAKVIDLPYNSQVANFIPSIVTKLQALVPELYPGELSAQVQALSDPSQRWPIFQLFEVAAYFSSNNLLRNDQEMAFINWILEHNHVESLMIFLRQRQDMLTVKAFLIRLIKAGTCMRNTEFLRHLHAIGAQFDSSAEQIMEINDPEFLTFVLHTLDPELLKGEPGGHLLRQVARTSHITVAELLIHAGAEIDLCLSDGAPTAPLWEAISVRNLEMVKCLVSAGADINRYSAMSGYTRPARTPLTVAVWRGDRRIVEYLLDHNVMIKGFVYKEPVLQYAAATFPPLYELLLKKSGSAPKVTVGQLLRAANSDAQPLSEFLSQHTEVSEQMLEEAMVMAIKDGKTRAVVNLLHQGIDPNGSNLPKAIRCPLYTAALSLRNQSIGHRYIDLLIGAGADVNVDGLLDTLIWEETFTFPLAEKLIDAGFDLTRYGPSAIENALENESRDIPIFLVTKGVSVNSYGHRVTPFQGAALRQDLDLLQYFLELGADINKPPFPVRGYTALQAAAAARSMEKVQYLLSKGAEINAAQAVTGGVTALEATVRPWDPFFEDLELEEYYEAEDGIEEVFIYLLEKGAVVDRPDGSRSPLLHDIIERNKTHLLKLALEGGANTTHHWRTSSSSWCARTPLQLAAEMGLVEALKLLLYHRADPNAPPAHLHGRTALQAAASSETACIETVRILLDGDAEINALPAPFGGITALQGAAIKGHFQIALLLIREGANVNAPPAIKDGRTAIEGAAEHGRLDMVQMLLDAGAIGDQRTGFMKAISLARQNRHFTVVELLKSQTSKLDT</sequence>
<evidence type="ECO:0000256" key="1">
    <source>
        <dbReference type="ARBA" id="ARBA00022737"/>
    </source>
</evidence>
<dbReference type="PROSITE" id="PS50088">
    <property type="entry name" value="ANK_REPEAT"/>
    <property type="match status" value="4"/>
</dbReference>
<protein>
    <recommendedName>
        <fullName evidence="3">Clr5 domain-containing protein</fullName>
    </recommendedName>
</protein>
<dbReference type="Gene3D" id="1.25.40.20">
    <property type="entry name" value="Ankyrin repeat-containing domain"/>
    <property type="match status" value="3"/>
</dbReference>
<dbReference type="InterPro" id="IPR025676">
    <property type="entry name" value="Clr5_dom"/>
</dbReference>
<dbReference type="InterPro" id="IPR036770">
    <property type="entry name" value="Ankyrin_rpt-contain_sf"/>
</dbReference>
<feature type="domain" description="Clr5" evidence="3">
    <location>
        <begin position="10"/>
        <end position="53"/>
    </location>
</feature>
<accession>A0A2H3R6K4</accession>
<dbReference type="InterPro" id="IPR002110">
    <property type="entry name" value="Ankyrin_rpt"/>
</dbReference>
<dbReference type="PANTHER" id="PTHR24198">
    <property type="entry name" value="ANKYRIN REPEAT AND PROTEIN KINASE DOMAIN-CONTAINING PROTEIN"/>
    <property type="match status" value="1"/>
</dbReference>
<keyword evidence="2" id="KW-0040">ANK repeat</keyword>
<evidence type="ECO:0000313" key="4">
    <source>
        <dbReference type="EMBL" id="VTT77315.1"/>
    </source>
</evidence>
<proteinExistence type="predicted"/>
<organism evidence="4 5">
    <name type="scientific">Fusarium fujikuroi</name>
    <name type="common">Bakanae and foot rot disease fungus</name>
    <name type="synonym">Gibberella fujikuroi</name>
    <dbReference type="NCBI Taxonomy" id="5127"/>
    <lineage>
        <taxon>Eukaryota</taxon>
        <taxon>Fungi</taxon>
        <taxon>Dikarya</taxon>
        <taxon>Ascomycota</taxon>
        <taxon>Pezizomycotina</taxon>
        <taxon>Sordariomycetes</taxon>
        <taxon>Hypocreomycetidae</taxon>
        <taxon>Hypocreales</taxon>
        <taxon>Nectriaceae</taxon>
        <taxon>Fusarium</taxon>
        <taxon>Fusarium fujikuroi species complex</taxon>
    </lineage>
</organism>
<reference evidence="4" key="1">
    <citation type="submission" date="2019-05" db="EMBL/GenBank/DDBJ databases">
        <authorList>
            <person name="Piombo E."/>
        </authorList>
    </citation>
    <scope>NUCLEOTIDE SEQUENCE</scope>
    <source>
        <strain evidence="4">C2S</strain>
    </source>
</reference>
<dbReference type="AlphaFoldDB" id="A0A2H3R6K4"/>
<evidence type="ECO:0000259" key="3">
    <source>
        <dbReference type="Pfam" id="PF14420"/>
    </source>
</evidence>
<name>A0A2H3R6K4_FUSFU</name>
<dbReference type="Pfam" id="PF12796">
    <property type="entry name" value="Ank_2"/>
    <property type="match status" value="4"/>
</dbReference>
<dbReference type="EMBL" id="CABFJX010000386">
    <property type="protein sequence ID" value="VTT77315.1"/>
    <property type="molecule type" value="Genomic_DNA"/>
</dbReference>